<accession>A0A2N9IMT8</accession>
<dbReference type="InterPro" id="IPR057670">
    <property type="entry name" value="SH3_retrovirus"/>
</dbReference>
<dbReference type="EMBL" id="OIVN01006171">
    <property type="protein sequence ID" value="SPD26896.1"/>
    <property type="molecule type" value="Genomic_DNA"/>
</dbReference>
<sequence length="210" mass="22931">MPYVVLNQESPFSILYPECAPFSLTPCVFGCVAFLHVLDPGRDKLSPRARKCIFLGYSRTQKGYRCYSPESCRYFVSADVTFFESTSFFSSPNQCLSPDLISSREGEGSFPSPTLPIPLPSPPPQVPLTSPPNPLLQVYQRSQDKRIISYRPNTTSLLEDLAPSSSIPETGDLPIAFQRGGEALLQFGGVVCAGVRRDSGSSSVTLPNVL</sequence>
<evidence type="ECO:0000313" key="2">
    <source>
        <dbReference type="EMBL" id="SPD26896.1"/>
    </source>
</evidence>
<evidence type="ECO:0000259" key="1">
    <source>
        <dbReference type="Pfam" id="PF25597"/>
    </source>
</evidence>
<dbReference type="Pfam" id="PF25597">
    <property type="entry name" value="SH3_retrovirus"/>
    <property type="match status" value="1"/>
</dbReference>
<protein>
    <recommendedName>
        <fullName evidence="1">Retroviral polymerase SH3-like domain-containing protein</fullName>
    </recommendedName>
</protein>
<reference evidence="2" key="1">
    <citation type="submission" date="2018-02" db="EMBL/GenBank/DDBJ databases">
        <authorList>
            <person name="Cohen D.B."/>
            <person name="Kent A.D."/>
        </authorList>
    </citation>
    <scope>NUCLEOTIDE SEQUENCE</scope>
</reference>
<name>A0A2N9IMT8_FAGSY</name>
<gene>
    <name evidence="2" type="ORF">FSB_LOCUS54778</name>
</gene>
<proteinExistence type="predicted"/>
<dbReference type="AlphaFoldDB" id="A0A2N9IMT8"/>
<organism evidence="2">
    <name type="scientific">Fagus sylvatica</name>
    <name type="common">Beechnut</name>
    <dbReference type="NCBI Taxonomy" id="28930"/>
    <lineage>
        <taxon>Eukaryota</taxon>
        <taxon>Viridiplantae</taxon>
        <taxon>Streptophyta</taxon>
        <taxon>Embryophyta</taxon>
        <taxon>Tracheophyta</taxon>
        <taxon>Spermatophyta</taxon>
        <taxon>Magnoliopsida</taxon>
        <taxon>eudicotyledons</taxon>
        <taxon>Gunneridae</taxon>
        <taxon>Pentapetalae</taxon>
        <taxon>rosids</taxon>
        <taxon>fabids</taxon>
        <taxon>Fagales</taxon>
        <taxon>Fagaceae</taxon>
        <taxon>Fagus</taxon>
    </lineage>
</organism>
<feature type="domain" description="Retroviral polymerase SH3-like" evidence="1">
    <location>
        <begin position="31"/>
        <end position="92"/>
    </location>
</feature>